<keyword evidence="12 15" id="KW-0539">Nucleus</keyword>
<comment type="function">
    <text evidence="15">May play a role in homeostasis or cellular differentiation in cells of neural, epithelial and germline origins. May also act as a death receptor-associated anti-apoptotic protein, which inhibits the mitochondrial apoptotic pathway.</text>
</comment>
<organism evidence="16 17">
    <name type="scientific">Paralvinella palmiformis</name>
    <dbReference type="NCBI Taxonomy" id="53620"/>
    <lineage>
        <taxon>Eukaryota</taxon>
        <taxon>Metazoa</taxon>
        <taxon>Spiralia</taxon>
        <taxon>Lophotrochozoa</taxon>
        <taxon>Annelida</taxon>
        <taxon>Polychaeta</taxon>
        <taxon>Sedentaria</taxon>
        <taxon>Canalipalpata</taxon>
        <taxon>Terebellida</taxon>
        <taxon>Terebelliformia</taxon>
        <taxon>Alvinellidae</taxon>
        <taxon>Paralvinella</taxon>
    </lineage>
</organism>
<dbReference type="CDD" id="cd23664">
    <property type="entry name" value="BRE"/>
    <property type="match status" value="1"/>
</dbReference>
<keyword evidence="10 15" id="KW-0156">Chromatin regulator</keyword>
<proteinExistence type="inferred from homology"/>
<evidence type="ECO:0000313" key="16">
    <source>
        <dbReference type="EMBL" id="KAK2150929.1"/>
    </source>
</evidence>
<protein>
    <recommendedName>
        <fullName evidence="2 15">BRISC and BRCA1-A complex member 2</fullName>
    </recommendedName>
</protein>
<dbReference type="Pfam" id="PF06113">
    <property type="entry name" value="BRE"/>
    <property type="match status" value="1"/>
</dbReference>
<dbReference type="GO" id="GO:0006325">
    <property type="term" value="P:chromatin organization"/>
    <property type="evidence" value="ECO:0007669"/>
    <property type="project" value="UniProtKB-UniRule"/>
</dbReference>
<comment type="caution">
    <text evidence="16">The sequence shown here is derived from an EMBL/GenBank/DDBJ whole genome shotgun (WGS) entry which is preliminary data.</text>
</comment>
<evidence type="ECO:0000256" key="8">
    <source>
        <dbReference type="ARBA" id="ARBA00022776"/>
    </source>
</evidence>
<dbReference type="GO" id="GO:0031593">
    <property type="term" value="F:polyubiquitin modification-dependent protein binding"/>
    <property type="evidence" value="ECO:0007669"/>
    <property type="project" value="UniProtKB-UniRule"/>
</dbReference>
<reference evidence="16" key="1">
    <citation type="journal article" date="2023" name="Mol. Biol. Evol.">
        <title>Third-Generation Sequencing Reveals the Adaptive Role of the Epigenome in Three Deep-Sea Polychaetes.</title>
        <authorList>
            <person name="Perez M."/>
            <person name="Aroh O."/>
            <person name="Sun Y."/>
            <person name="Lan Y."/>
            <person name="Juniper S.K."/>
            <person name="Young C.R."/>
            <person name="Angers B."/>
            <person name="Qian P.Y."/>
        </authorList>
    </citation>
    <scope>NUCLEOTIDE SEQUENCE</scope>
    <source>
        <strain evidence="16">P08H-3</strain>
    </source>
</reference>
<dbReference type="GO" id="GO:0007095">
    <property type="term" value="P:mitotic G2 DNA damage checkpoint signaling"/>
    <property type="evidence" value="ECO:0007669"/>
    <property type="project" value="UniProtKB-UniRule"/>
</dbReference>
<dbReference type="GO" id="GO:0010212">
    <property type="term" value="P:response to ionizing radiation"/>
    <property type="evidence" value="ECO:0007669"/>
    <property type="project" value="UniProtKB-UniRule"/>
</dbReference>
<comment type="domain">
    <text evidence="15">Contains 2 ubiquitin-conjugating enzyme family-like (UEV-like) regions. These regions lack the critical Cys residues required for ubiquitination but retain the ability to bind ubiquitin.</text>
</comment>
<comment type="similarity">
    <text evidence="14 15">Belongs to the BABAM2 family.</text>
</comment>
<dbReference type="GO" id="GO:0070531">
    <property type="term" value="C:BRCA1-A complex"/>
    <property type="evidence" value="ECO:0007669"/>
    <property type="project" value="UniProtKB-UniRule"/>
</dbReference>
<comment type="subcellular location">
    <subcellularLocation>
        <location evidence="15">Cytoplasm</location>
    </subcellularLocation>
    <subcellularLocation>
        <location evidence="1 15">Nucleus</location>
    </subcellularLocation>
    <text evidence="15">Localizes at sites of DNA damage at double-strand breaks (DSBs).</text>
</comment>
<evidence type="ECO:0000256" key="13">
    <source>
        <dbReference type="ARBA" id="ARBA00023306"/>
    </source>
</evidence>
<dbReference type="GO" id="GO:0051301">
    <property type="term" value="P:cell division"/>
    <property type="evidence" value="ECO:0007669"/>
    <property type="project" value="UniProtKB-UniRule"/>
</dbReference>
<evidence type="ECO:0000256" key="11">
    <source>
        <dbReference type="ARBA" id="ARBA00023204"/>
    </source>
</evidence>
<name>A0AAD9JDL7_9ANNE</name>
<comment type="subunit">
    <text evidence="15">Component of the ARISC complex. Component of the BRCA1-A complex. Component of the BRISC complex. Binds polyubiquitin.</text>
</comment>
<keyword evidence="13 15" id="KW-0131">Cell cycle</keyword>
<dbReference type="EMBL" id="JAODUP010000382">
    <property type="protein sequence ID" value="KAK2150929.1"/>
    <property type="molecule type" value="Genomic_DNA"/>
</dbReference>
<evidence type="ECO:0000256" key="10">
    <source>
        <dbReference type="ARBA" id="ARBA00022853"/>
    </source>
</evidence>
<evidence type="ECO:0000256" key="15">
    <source>
        <dbReference type="RuleBase" id="RU368019"/>
    </source>
</evidence>
<dbReference type="AlphaFoldDB" id="A0AAD9JDL7"/>
<keyword evidence="11 15" id="KW-0234">DNA repair</keyword>
<dbReference type="PANTHER" id="PTHR15189:SF7">
    <property type="entry name" value="BRISC AND BRCA1-A COMPLEX MEMBER 2"/>
    <property type="match status" value="1"/>
</dbReference>
<dbReference type="InterPro" id="IPR010358">
    <property type="entry name" value="BRE"/>
</dbReference>
<evidence type="ECO:0000256" key="9">
    <source>
        <dbReference type="ARBA" id="ARBA00022786"/>
    </source>
</evidence>
<evidence type="ECO:0000313" key="17">
    <source>
        <dbReference type="Proteomes" id="UP001208570"/>
    </source>
</evidence>
<evidence type="ECO:0000256" key="6">
    <source>
        <dbReference type="ARBA" id="ARBA00022737"/>
    </source>
</evidence>
<keyword evidence="3 15" id="KW-0963">Cytoplasm</keyword>
<gene>
    <name evidence="16" type="ORF">LSH36_382g03000</name>
</gene>
<keyword evidence="5 15" id="KW-0053">Apoptosis</keyword>
<keyword evidence="6" id="KW-0677">Repeat</keyword>
<accession>A0AAD9JDL7</accession>
<dbReference type="PANTHER" id="PTHR15189">
    <property type="entry name" value="BRISC AND BRCA1-A COMPLEX MEMBER 2"/>
    <property type="match status" value="1"/>
</dbReference>
<evidence type="ECO:0000256" key="3">
    <source>
        <dbReference type="ARBA" id="ARBA00022490"/>
    </source>
</evidence>
<evidence type="ECO:0000256" key="2">
    <source>
        <dbReference type="ARBA" id="ARBA00019438"/>
    </source>
</evidence>
<keyword evidence="17" id="KW-1185">Reference proteome</keyword>
<dbReference type="GO" id="GO:0006302">
    <property type="term" value="P:double-strand break repair"/>
    <property type="evidence" value="ECO:0007669"/>
    <property type="project" value="UniProtKB-UniRule"/>
</dbReference>
<keyword evidence="9 15" id="KW-0833">Ubl conjugation pathway</keyword>
<evidence type="ECO:0000256" key="5">
    <source>
        <dbReference type="ARBA" id="ARBA00022703"/>
    </source>
</evidence>
<evidence type="ECO:0000256" key="4">
    <source>
        <dbReference type="ARBA" id="ARBA00022618"/>
    </source>
</evidence>
<keyword evidence="7 15" id="KW-0227">DNA damage</keyword>
<sequence>MIGTDMSALFAPELSPFISTIISEGRFGICKGLIRIEDVNTGCSTPIKTTPEGNMDRFSVILPYAGCSIKWEILFNSLYPQTPPDFIFDADDVEFAPDIDNLQNLVDWCPSDPECLLKAIHELLSEYREYHYSLLKQHSRLTFEYESLMKEYNLSSPDIEVHVTKKGEHRIGPINFLIKLPVDFSRIPAYLTKDKPGDDVAVLLVTFQSPECSKVTPQLYLSPRIEDVLGDSSVMRIPPYLNGGCLIDYLPSVCDLLKNKVDQVAYVYEKRRDYVHTFLTVFGRSVVEYDTEAFTHINFLFEWHDFFFNLGIDLSSQFPSHPPTLTFQSVYHEEGGGRPYTKIIKDYPYSPRWSANEMAERLRTYLLEYIPAFQRGSVTEGSL</sequence>
<dbReference type="GO" id="GO:0045739">
    <property type="term" value="P:positive regulation of DNA repair"/>
    <property type="evidence" value="ECO:0007669"/>
    <property type="project" value="UniProtKB-UniRule"/>
</dbReference>
<dbReference type="GO" id="GO:0070552">
    <property type="term" value="C:BRISC complex"/>
    <property type="evidence" value="ECO:0007669"/>
    <property type="project" value="UniProtKB-UniRule"/>
</dbReference>
<evidence type="ECO:0000256" key="14">
    <source>
        <dbReference type="ARBA" id="ARBA00025766"/>
    </source>
</evidence>
<dbReference type="GO" id="GO:0006915">
    <property type="term" value="P:apoptotic process"/>
    <property type="evidence" value="ECO:0007669"/>
    <property type="project" value="UniProtKB-UniRule"/>
</dbReference>
<keyword evidence="4 15" id="KW-0132">Cell division</keyword>
<evidence type="ECO:0000256" key="7">
    <source>
        <dbReference type="ARBA" id="ARBA00022763"/>
    </source>
</evidence>
<dbReference type="Proteomes" id="UP001208570">
    <property type="component" value="Unassembled WGS sequence"/>
</dbReference>
<keyword evidence="8 15" id="KW-0498">Mitosis</keyword>
<dbReference type="GO" id="GO:0005737">
    <property type="term" value="C:cytoplasm"/>
    <property type="evidence" value="ECO:0007669"/>
    <property type="project" value="UniProtKB-SubCell"/>
</dbReference>
<evidence type="ECO:0000256" key="1">
    <source>
        <dbReference type="ARBA" id="ARBA00004123"/>
    </source>
</evidence>
<evidence type="ECO:0000256" key="12">
    <source>
        <dbReference type="ARBA" id="ARBA00023242"/>
    </source>
</evidence>